<dbReference type="AlphaFoldDB" id="A0AAU9IN46"/>
<keyword evidence="3" id="KW-1185">Reference proteome</keyword>
<reference evidence="2" key="1">
    <citation type="submission" date="2021-09" db="EMBL/GenBank/DDBJ databases">
        <authorList>
            <consortium name="AG Swart"/>
            <person name="Singh M."/>
            <person name="Singh A."/>
            <person name="Seah K."/>
            <person name="Emmerich C."/>
        </authorList>
    </citation>
    <scope>NUCLEOTIDE SEQUENCE</scope>
    <source>
        <strain evidence="2">ATCC30299</strain>
    </source>
</reference>
<feature type="compositionally biased region" description="Polar residues" evidence="1">
    <location>
        <begin position="9"/>
        <end position="26"/>
    </location>
</feature>
<protein>
    <submittedName>
        <fullName evidence="2">Uncharacterized protein</fullName>
    </submittedName>
</protein>
<dbReference type="Proteomes" id="UP001162131">
    <property type="component" value="Unassembled WGS sequence"/>
</dbReference>
<evidence type="ECO:0000313" key="2">
    <source>
        <dbReference type="EMBL" id="CAG9316205.1"/>
    </source>
</evidence>
<feature type="region of interest" description="Disordered" evidence="1">
    <location>
        <begin position="1"/>
        <end position="26"/>
    </location>
</feature>
<evidence type="ECO:0000313" key="3">
    <source>
        <dbReference type="Proteomes" id="UP001162131"/>
    </source>
</evidence>
<accession>A0AAU9IN46</accession>
<evidence type="ECO:0000256" key="1">
    <source>
        <dbReference type="SAM" id="MobiDB-lite"/>
    </source>
</evidence>
<comment type="caution">
    <text evidence="2">The sequence shown here is derived from an EMBL/GenBank/DDBJ whole genome shotgun (WGS) entry which is preliminary data.</text>
</comment>
<name>A0AAU9IN46_9CILI</name>
<organism evidence="2 3">
    <name type="scientific">Blepharisma stoltei</name>
    <dbReference type="NCBI Taxonomy" id="1481888"/>
    <lineage>
        <taxon>Eukaryota</taxon>
        <taxon>Sar</taxon>
        <taxon>Alveolata</taxon>
        <taxon>Ciliophora</taxon>
        <taxon>Postciliodesmatophora</taxon>
        <taxon>Heterotrichea</taxon>
        <taxon>Heterotrichida</taxon>
        <taxon>Blepharismidae</taxon>
        <taxon>Blepharisma</taxon>
    </lineage>
</organism>
<gene>
    <name evidence="2" type="ORF">BSTOLATCC_MIC15642</name>
</gene>
<sequence length="249" mass="28879">MGEKDLKNPNFQKASQNSLIQSRPISSNNTSENIKVIEVLQKKQFIRKEFLVGEPVLDCTPQHRKRNLFQAITEFSSADLSISFKDLYDQKIMPSKFLATPIPVIRNLTQKVYEKSKPIPFPLNLSFIEKSKKRNEITEEKLRKLNSFNSKPKKLSKSSIDLFQKNSIKNPPLKVCENVTKICSNLLKQNKRCKSVVLKKTKQLYKGLIKCEEFAEKINKSNQRANFYFLHHKNIHDEITNSLLKIKLA</sequence>
<dbReference type="EMBL" id="CAJZBQ010000015">
    <property type="protein sequence ID" value="CAG9316205.1"/>
    <property type="molecule type" value="Genomic_DNA"/>
</dbReference>
<proteinExistence type="predicted"/>